<feature type="non-terminal residue" evidence="1">
    <location>
        <position position="113"/>
    </location>
</feature>
<accession>A0ABR6KF32</accession>
<comment type="caution">
    <text evidence="1">The sequence shown here is derived from an EMBL/GenBank/DDBJ whole genome shotgun (WGS) entry which is preliminary data.</text>
</comment>
<protein>
    <recommendedName>
        <fullName evidence="3">BIG2 domain-containing protein</fullName>
    </recommendedName>
</protein>
<proteinExistence type="predicted"/>
<dbReference type="RefSeq" id="WP_184107179.1">
    <property type="nucleotide sequence ID" value="NZ_JACHNX010000050.1"/>
</dbReference>
<keyword evidence="2" id="KW-1185">Reference proteome</keyword>
<reference evidence="1 2" key="1">
    <citation type="submission" date="2020-08" db="EMBL/GenBank/DDBJ databases">
        <title>Genomic Encyclopedia of Type Strains, Phase IV (KMG-IV): sequencing the most valuable type-strain genomes for metagenomic binning, comparative biology and taxonomic classification.</title>
        <authorList>
            <person name="Goeker M."/>
        </authorList>
    </citation>
    <scope>NUCLEOTIDE SEQUENCE [LARGE SCALE GENOMIC DNA]</scope>
    <source>
        <strain evidence="1 2">DSM 14562</strain>
    </source>
</reference>
<dbReference type="EMBL" id="JACHNX010000050">
    <property type="protein sequence ID" value="MBB4611731.1"/>
    <property type="molecule type" value="Genomic_DNA"/>
</dbReference>
<dbReference type="Proteomes" id="UP000584663">
    <property type="component" value="Unassembled WGS sequence"/>
</dbReference>
<evidence type="ECO:0000313" key="2">
    <source>
        <dbReference type="Proteomes" id="UP000584663"/>
    </source>
</evidence>
<evidence type="ECO:0008006" key="3">
    <source>
        <dbReference type="Google" id="ProtNLM"/>
    </source>
</evidence>
<organism evidence="1 2">
    <name type="scientific">Sphingomonas yabuuchiae</name>
    <dbReference type="NCBI Taxonomy" id="172044"/>
    <lineage>
        <taxon>Bacteria</taxon>
        <taxon>Pseudomonadati</taxon>
        <taxon>Pseudomonadota</taxon>
        <taxon>Alphaproteobacteria</taxon>
        <taxon>Sphingomonadales</taxon>
        <taxon>Sphingomonadaceae</taxon>
        <taxon>Sphingomonas</taxon>
    </lineage>
</organism>
<sequence length="113" mass="10889">MPGLGIGLGIGLGGGIGAAGLIASKATYLVNISQGALIAALADPFGTGSTYSVVGTPPSQLALSDGKIVAGSGAQVEGQATIVIRASKGQRAIEEPLTFTAQAASVTPTPTPT</sequence>
<gene>
    <name evidence="1" type="ORF">GGQ89_003988</name>
</gene>
<name>A0ABR6KF32_9SPHN</name>
<evidence type="ECO:0000313" key="1">
    <source>
        <dbReference type="EMBL" id="MBB4611731.1"/>
    </source>
</evidence>